<organism evidence="1 2">
    <name type="scientific">Elysia crispata</name>
    <name type="common">lettuce slug</name>
    <dbReference type="NCBI Taxonomy" id="231223"/>
    <lineage>
        <taxon>Eukaryota</taxon>
        <taxon>Metazoa</taxon>
        <taxon>Spiralia</taxon>
        <taxon>Lophotrochozoa</taxon>
        <taxon>Mollusca</taxon>
        <taxon>Gastropoda</taxon>
        <taxon>Heterobranchia</taxon>
        <taxon>Euthyneura</taxon>
        <taxon>Panpulmonata</taxon>
        <taxon>Sacoglossa</taxon>
        <taxon>Placobranchoidea</taxon>
        <taxon>Plakobranchidae</taxon>
        <taxon>Elysia</taxon>
    </lineage>
</organism>
<keyword evidence="2" id="KW-1185">Reference proteome</keyword>
<gene>
    <name evidence="1" type="ORF">RRG08_042815</name>
</gene>
<sequence length="99" mass="11249">MVAFLDRPTSPLILPRSMVQKGSIRYGDLQPVVLKIASRFYEIMCLLSICGRDLGWGGINNFYRYFFSGFWLSKSMLLDAQDFLIRISMAQTQDGSGVE</sequence>
<evidence type="ECO:0000313" key="1">
    <source>
        <dbReference type="EMBL" id="KAK3740831.1"/>
    </source>
</evidence>
<accession>A0AAE1CX01</accession>
<dbReference type="EMBL" id="JAWDGP010006459">
    <property type="protein sequence ID" value="KAK3740831.1"/>
    <property type="molecule type" value="Genomic_DNA"/>
</dbReference>
<dbReference type="AlphaFoldDB" id="A0AAE1CX01"/>
<proteinExistence type="predicted"/>
<name>A0AAE1CX01_9GAST</name>
<evidence type="ECO:0000313" key="2">
    <source>
        <dbReference type="Proteomes" id="UP001283361"/>
    </source>
</evidence>
<comment type="caution">
    <text evidence="1">The sequence shown here is derived from an EMBL/GenBank/DDBJ whole genome shotgun (WGS) entry which is preliminary data.</text>
</comment>
<protein>
    <submittedName>
        <fullName evidence="1">Uncharacterized protein</fullName>
    </submittedName>
</protein>
<reference evidence="1" key="1">
    <citation type="journal article" date="2023" name="G3 (Bethesda)">
        <title>A reference genome for the long-term kleptoplast-retaining sea slug Elysia crispata morphotype clarki.</title>
        <authorList>
            <person name="Eastman K.E."/>
            <person name="Pendleton A.L."/>
            <person name="Shaikh M.A."/>
            <person name="Suttiyut T."/>
            <person name="Ogas R."/>
            <person name="Tomko P."/>
            <person name="Gavelis G."/>
            <person name="Widhalm J.R."/>
            <person name="Wisecaver J.H."/>
        </authorList>
    </citation>
    <scope>NUCLEOTIDE SEQUENCE</scope>
    <source>
        <strain evidence="1">ECLA1</strain>
    </source>
</reference>
<dbReference type="Proteomes" id="UP001283361">
    <property type="component" value="Unassembled WGS sequence"/>
</dbReference>